<accession>A0A238WS61</accession>
<dbReference type="PANTHER" id="PTHR14136">
    <property type="entry name" value="BTB_POZ DOMAIN-CONTAINING PROTEIN KCTD9"/>
    <property type="match status" value="1"/>
</dbReference>
<dbReference type="InterPro" id="IPR001646">
    <property type="entry name" value="5peptide_repeat"/>
</dbReference>
<keyword evidence="3" id="KW-1185">Reference proteome</keyword>
<dbReference type="Proteomes" id="UP000198310">
    <property type="component" value="Unassembled WGS sequence"/>
</dbReference>
<proteinExistence type="predicted"/>
<dbReference type="PANTHER" id="PTHR14136:SF17">
    <property type="entry name" value="BTB_POZ DOMAIN-CONTAINING PROTEIN KCTD9"/>
    <property type="match status" value="1"/>
</dbReference>
<sequence length="203" mass="22594">MRRSSPRKAAKPLRKPDQFPPDNVLTRVLPPTLVGQQEFEQYHFIGFDLSQADLSGRRFSECLFENCNLAGATVANTSMQNVAFDGCKLLGLQFTACRDMLFDVHFDKCQLDYASFWGKVMPNTRFIGCSLQEADFTRANLTGALFQECHLRGTVFSQTSLVGADFLTAQGVVLDPELNDVKQARFALQSLPGLLGKYGLVIE</sequence>
<dbReference type="EMBL" id="FZNS01000003">
    <property type="protein sequence ID" value="SNR49377.1"/>
    <property type="molecule type" value="Genomic_DNA"/>
</dbReference>
<dbReference type="AlphaFoldDB" id="A0A238WS61"/>
<feature type="compositionally biased region" description="Basic residues" evidence="1">
    <location>
        <begin position="1"/>
        <end position="13"/>
    </location>
</feature>
<dbReference type="SUPFAM" id="SSF141571">
    <property type="entry name" value="Pentapeptide repeat-like"/>
    <property type="match status" value="1"/>
</dbReference>
<name>A0A238WS61_9BACT</name>
<dbReference type="InterPro" id="IPR051082">
    <property type="entry name" value="Pentapeptide-BTB/POZ_domain"/>
</dbReference>
<evidence type="ECO:0000313" key="2">
    <source>
        <dbReference type="EMBL" id="SNR49377.1"/>
    </source>
</evidence>
<evidence type="ECO:0000256" key="1">
    <source>
        <dbReference type="SAM" id="MobiDB-lite"/>
    </source>
</evidence>
<evidence type="ECO:0000313" key="3">
    <source>
        <dbReference type="Proteomes" id="UP000198310"/>
    </source>
</evidence>
<dbReference type="Pfam" id="PF13599">
    <property type="entry name" value="Pentapeptide_4"/>
    <property type="match status" value="1"/>
</dbReference>
<dbReference type="RefSeq" id="WP_052695460.1">
    <property type="nucleotide sequence ID" value="NZ_FZNS01000003.1"/>
</dbReference>
<protein>
    <submittedName>
        <fullName evidence="2">Uncharacterized protein YjbI, contains pentapeptide repeats</fullName>
    </submittedName>
</protein>
<dbReference type="Pfam" id="PF00805">
    <property type="entry name" value="Pentapeptide"/>
    <property type="match status" value="1"/>
</dbReference>
<dbReference type="Gene3D" id="2.160.20.80">
    <property type="entry name" value="E3 ubiquitin-protein ligase SopA"/>
    <property type="match status" value="1"/>
</dbReference>
<gene>
    <name evidence="2" type="ORF">SAMN06269173_10328</name>
</gene>
<feature type="region of interest" description="Disordered" evidence="1">
    <location>
        <begin position="1"/>
        <end position="22"/>
    </location>
</feature>
<organism evidence="2 3">
    <name type="scientific">Hymenobacter mucosus</name>
    <dbReference type="NCBI Taxonomy" id="1411120"/>
    <lineage>
        <taxon>Bacteria</taxon>
        <taxon>Pseudomonadati</taxon>
        <taxon>Bacteroidota</taxon>
        <taxon>Cytophagia</taxon>
        <taxon>Cytophagales</taxon>
        <taxon>Hymenobacteraceae</taxon>
        <taxon>Hymenobacter</taxon>
    </lineage>
</organism>
<reference evidence="3" key="1">
    <citation type="submission" date="2017-06" db="EMBL/GenBank/DDBJ databases">
        <authorList>
            <person name="Varghese N."/>
            <person name="Submissions S."/>
        </authorList>
    </citation>
    <scope>NUCLEOTIDE SEQUENCE [LARGE SCALE GENOMIC DNA]</scope>
    <source>
        <strain evidence="3">DSM 28041</strain>
    </source>
</reference>